<proteinExistence type="predicted"/>
<dbReference type="PANTHER" id="PTHR28152">
    <property type="entry name" value="HYDROXYACYL-THIOESTER DEHYDRATASE TYPE 2, MITOCHONDRIAL"/>
    <property type="match status" value="1"/>
</dbReference>
<dbReference type="PANTHER" id="PTHR28152:SF1">
    <property type="entry name" value="HYDROXYACYL-THIOESTER DEHYDRATASE TYPE 2, MITOCHONDRIAL"/>
    <property type="match status" value="1"/>
</dbReference>
<feature type="domain" description="FAS1-like dehydratase" evidence="1">
    <location>
        <begin position="77"/>
        <end position="134"/>
    </location>
</feature>
<dbReference type="SUPFAM" id="SSF54637">
    <property type="entry name" value="Thioesterase/thiol ester dehydrase-isomerase"/>
    <property type="match status" value="1"/>
</dbReference>
<dbReference type="Proteomes" id="UP001216674">
    <property type="component" value="Unassembled WGS sequence"/>
</dbReference>
<dbReference type="RefSeq" id="WP_276264621.1">
    <property type="nucleotide sequence ID" value="NZ_JARJLM010000163.1"/>
</dbReference>
<dbReference type="InterPro" id="IPR052741">
    <property type="entry name" value="Mitochondrial_HTD2"/>
</dbReference>
<dbReference type="EMBL" id="JARJLM010000163">
    <property type="protein sequence ID" value="MDF3833223.1"/>
    <property type="molecule type" value="Genomic_DNA"/>
</dbReference>
<dbReference type="Pfam" id="PF13452">
    <property type="entry name" value="FAS1_DH_region"/>
    <property type="match status" value="1"/>
</dbReference>
<evidence type="ECO:0000313" key="3">
    <source>
        <dbReference type="Proteomes" id="UP001216674"/>
    </source>
</evidence>
<evidence type="ECO:0000313" key="2">
    <source>
        <dbReference type="EMBL" id="MDF3833223.1"/>
    </source>
</evidence>
<comment type="caution">
    <text evidence="2">The sequence shown here is derived from an EMBL/GenBank/DDBJ whole genome shotgun (WGS) entry which is preliminary data.</text>
</comment>
<dbReference type="InterPro" id="IPR029069">
    <property type="entry name" value="HotDog_dom_sf"/>
</dbReference>
<name>A0ABT6AKV7_9BURK</name>
<evidence type="ECO:0000259" key="1">
    <source>
        <dbReference type="Pfam" id="PF13452"/>
    </source>
</evidence>
<sequence>MDTSLDDWTGWVGREETLRARIDAAPVAALAATLDLEGAPTEGQPLPPGWHWLFFNPVARQSALGDDGHPRRAANSFLPPINLPRRMWAGSRIRYLASLQVGAEAERSSRILRITPKEGKSGPMCFVTVAHSVASGGRTCIEEEQDIVYRAATPLAPASGGSTIPERAVTPAPLLAPWKRTVNPDAVLLFRYSALTFNGHRIHYDLPYAQVEEGYRGLVVHGPLAATLLQGFAASLRPGLSLAAFEFRGMQPLFAGQPFTLCADEAGKGALALHAVAPDGRVAVEAFARFAPQS</sequence>
<accession>A0ABT6AKV7</accession>
<protein>
    <submittedName>
        <fullName evidence="2">MaoC family dehydratase N-terminal domain-containing protein</fullName>
    </submittedName>
</protein>
<dbReference type="InterPro" id="IPR039569">
    <property type="entry name" value="FAS1-like_DH_region"/>
</dbReference>
<gene>
    <name evidence="2" type="ORF">P3W85_09730</name>
</gene>
<reference evidence="2 3" key="1">
    <citation type="submission" date="2023-03" db="EMBL/GenBank/DDBJ databases">
        <title>Draft assemblies of triclosan tolerant bacteria isolated from returned activated sludge.</title>
        <authorList>
            <person name="Van Hamelsveld S."/>
        </authorList>
    </citation>
    <scope>NUCLEOTIDE SEQUENCE [LARGE SCALE GENOMIC DNA]</scope>
    <source>
        <strain evidence="2 3">GW210010_S58</strain>
    </source>
</reference>
<organism evidence="2 3">
    <name type="scientific">Cupriavidus basilensis</name>
    <dbReference type="NCBI Taxonomy" id="68895"/>
    <lineage>
        <taxon>Bacteria</taxon>
        <taxon>Pseudomonadati</taxon>
        <taxon>Pseudomonadota</taxon>
        <taxon>Betaproteobacteria</taxon>
        <taxon>Burkholderiales</taxon>
        <taxon>Burkholderiaceae</taxon>
        <taxon>Cupriavidus</taxon>
    </lineage>
</organism>
<keyword evidence="3" id="KW-1185">Reference proteome</keyword>
<dbReference type="Gene3D" id="3.10.129.10">
    <property type="entry name" value="Hotdog Thioesterase"/>
    <property type="match status" value="1"/>
</dbReference>